<dbReference type="PROSITE" id="PS51257">
    <property type="entry name" value="PROKAR_LIPOPROTEIN"/>
    <property type="match status" value="1"/>
</dbReference>
<protein>
    <submittedName>
        <fullName evidence="7">Metal ABC transporter substrate-binding protein</fullName>
    </submittedName>
</protein>
<dbReference type="Pfam" id="PF01297">
    <property type="entry name" value="ZnuA"/>
    <property type="match status" value="1"/>
</dbReference>
<feature type="compositionally biased region" description="Basic and acidic residues" evidence="5">
    <location>
        <begin position="143"/>
        <end position="155"/>
    </location>
</feature>
<dbReference type="PRINTS" id="PR00691">
    <property type="entry name" value="ADHESINB"/>
</dbReference>
<evidence type="ECO:0000256" key="3">
    <source>
        <dbReference type="ARBA" id="ARBA00022729"/>
    </source>
</evidence>
<dbReference type="GO" id="GO:0007155">
    <property type="term" value="P:cell adhesion"/>
    <property type="evidence" value="ECO:0007669"/>
    <property type="project" value="InterPro"/>
</dbReference>
<accession>A0AAE3DKW1</accession>
<evidence type="ECO:0000313" key="8">
    <source>
        <dbReference type="Proteomes" id="UP001198962"/>
    </source>
</evidence>
<gene>
    <name evidence="7" type="ORF">LKD32_12470</name>
</gene>
<dbReference type="InterPro" id="IPR050492">
    <property type="entry name" value="Bact_metal-bind_prot9"/>
</dbReference>
<feature type="chain" id="PRO_5042218983" evidence="6">
    <location>
        <begin position="32"/>
        <end position="381"/>
    </location>
</feature>
<dbReference type="CDD" id="cd01017">
    <property type="entry name" value="AdcA"/>
    <property type="match status" value="1"/>
</dbReference>
<feature type="compositionally biased region" description="Basic and acidic residues" evidence="5">
    <location>
        <begin position="161"/>
        <end position="187"/>
    </location>
</feature>
<dbReference type="RefSeq" id="WP_308451927.1">
    <property type="nucleotide sequence ID" value="NZ_JAJEPU010000046.1"/>
</dbReference>
<comment type="caution">
    <text evidence="7">The sequence shown here is derived from an EMBL/GenBank/DDBJ whole genome shotgun (WGS) entry which is preliminary data.</text>
</comment>
<dbReference type="InterPro" id="IPR006129">
    <property type="entry name" value="AdhesinB"/>
</dbReference>
<keyword evidence="8" id="KW-1185">Reference proteome</keyword>
<dbReference type="Gene3D" id="3.40.50.1980">
    <property type="entry name" value="Nitrogenase molybdenum iron protein domain"/>
    <property type="match status" value="3"/>
</dbReference>
<evidence type="ECO:0000256" key="4">
    <source>
        <dbReference type="RuleBase" id="RU003512"/>
    </source>
</evidence>
<dbReference type="SUPFAM" id="SSF53807">
    <property type="entry name" value="Helical backbone' metal receptor"/>
    <property type="match status" value="1"/>
</dbReference>
<keyword evidence="3 6" id="KW-0732">Signal</keyword>
<sequence>MKNKLHRLTTAITIALTAVLSLSGCSRLAQSDPLPSSFENLEDGKLKVAVSFYPMYDFASKIGADQIDLINLVPSGTEPHDWEPSASDLTNLEKADVFVYSGAGMEHWVDRVLNSLTNENLMVVEASNGIALRTNSSDEDEEHDNHDNHDEHDEHIESEEHEFSDHEDHDHSEGEDHADHDHDHDSESTGLFHFHASDSGHSHSHDGGLDPHVWLNPEYAKKEMENIKNAFVSADPKNKDFYEANYEKYAVEFDKLDEDFHNTIAALPNREIVVAHEAYGYLCDAYGLTQVGIEGLTPDSEPTPRRMARIIDFVREHHVKVIFFEALTSSKSADTVAAETGIITSVLNPLEGLSAEEIVAGNDYLSVMRDNLNALSEALSE</sequence>
<dbReference type="PRINTS" id="PR00690">
    <property type="entry name" value="ADHESNFAMILY"/>
</dbReference>
<dbReference type="GO" id="GO:0046872">
    <property type="term" value="F:metal ion binding"/>
    <property type="evidence" value="ECO:0007669"/>
    <property type="project" value="InterPro"/>
</dbReference>
<feature type="compositionally biased region" description="Basic and acidic residues" evidence="5">
    <location>
        <begin position="195"/>
        <end position="209"/>
    </location>
</feature>
<evidence type="ECO:0000256" key="1">
    <source>
        <dbReference type="ARBA" id="ARBA00011028"/>
    </source>
</evidence>
<dbReference type="InterPro" id="IPR006128">
    <property type="entry name" value="Lipoprotein_PsaA-like"/>
</dbReference>
<dbReference type="EMBL" id="JAJEPU010000046">
    <property type="protein sequence ID" value="MCC2165677.1"/>
    <property type="molecule type" value="Genomic_DNA"/>
</dbReference>
<comment type="similarity">
    <text evidence="1 4">Belongs to the bacterial solute-binding protein 9 family.</text>
</comment>
<dbReference type="GO" id="GO:0030001">
    <property type="term" value="P:metal ion transport"/>
    <property type="evidence" value="ECO:0007669"/>
    <property type="project" value="InterPro"/>
</dbReference>
<feature type="signal peptide" evidence="6">
    <location>
        <begin position="1"/>
        <end position="31"/>
    </location>
</feature>
<evidence type="ECO:0000256" key="5">
    <source>
        <dbReference type="SAM" id="MobiDB-lite"/>
    </source>
</evidence>
<dbReference type="InterPro" id="IPR006127">
    <property type="entry name" value="ZnuA-like"/>
</dbReference>
<reference evidence="7" key="1">
    <citation type="submission" date="2021-10" db="EMBL/GenBank/DDBJ databases">
        <title>Anaerobic single-cell dispensing facilitates the cultivation of human gut bacteria.</title>
        <authorList>
            <person name="Afrizal A."/>
        </authorList>
    </citation>
    <scope>NUCLEOTIDE SEQUENCE</scope>
    <source>
        <strain evidence="7">CLA-AA-H274</strain>
    </source>
</reference>
<organism evidence="7 8">
    <name type="scientific">Brotaphodocola catenula</name>
    <dbReference type="NCBI Taxonomy" id="2885361"/>
    <lineage>
        <taxon>Bacteria</taxon>
        <taxon>Bacillati</taxon>
        <taxon>Bacillota</taxon>
        <taxon>Clostridia</taxon>
        <taxon>Lachnospirales</taxon>
        <taxon>Lachnospiraceae</taxon>
        <taxon>Brotaphodocola</taxon>
    </lineage>
</organism>
<feature type="region of interest" description="Disordered" evidence="5">
    <location>
        <begin position="136"/>
        <end position="209"/>
    </location>
</feature>
<name>A0AAE3DKW1_9FIRM</name>
<dbReference type="AlphaFoldDB" id="A0AAE3DKW1"/>
<evidence type="ECO:0000313" key="7">
    <source>
        <dbReference type="EMBL" id="MCC2165677.1"/>
    </source>
</evidence>
<evidence type="ECO:0000256" key="6">
    <source>
        <dbReference type="SAM" id="SignalP"/>
    </source>
</evidence>
<proteinExistence type="inferred from homology"/>
<keyword evidence="2 4" id="KW-0813">Transport</keyword>
<dbReference type="Proteomes" id="UP001198962">
    <property type="component" value="Unassembled WGS sequence"/>
</dbReference>
<evidence type="ECO:0000256" key="2">
    <source>
        <dbReference type="ARBA" id="ARBA00022448"/>
    </source>
</evidence>
<dbReference type="PANTHER" id="PTHR42953:SF3">
    <property type="entry name" value="HIGH-AFFINITY ZINC UPTAKE SYSTEM PROTEIN ZNUA"/>
    <property type="match status" value="1"/>
</dbReference>
<dbReference type="PANTHER" id="PTHR42953">
    <property type="entry name" value="HIGH-AFFINITY ZINC UPTAKE SYSTEM PROTEIN ZNUA-RELATED"/>
    <property type="match status" value="1"/>
</dbReference>